<evidence type="ECO:0000313" key="2">
    <source>
        <dbReference type="EMBL" id="TWB07088.1"/>
    </source>
</evidence>
<feature type="compositionally biased region" description="Basic and acidic residues" evidence="1">
    <location>
        <begin position="49"/>
        <end position="59"/>
    </location>
</feature>
<dbReference type="Proteomes" id="UP000319949">
    <property type="component" value="Unassembled WGS sequence"/>
</dbReference>
<accession>A0A560ECK0</accession>
<keyword evidence="3" id="KW-1185">Reference proteome</keyword>
<feature type="region of interest" description="Disordered" evidence="1">
    <location>
        <begin position="1"/>
        <end position="35"/>
    </location>
</feature>
<name>A0A560ECK0_9BRAD</name>
<protein>
    <submittedName>
        <fullName evidence="2">Uncharacterized protein</fullName>
    </submittedName>
</protein>
<feature type="region of interest" description="Disordered" evidence="1">
    <location>
        <begin position="49"/>
        <end position="92"/>
    </location>
</feature>
<proteinExistence type="predicted"/>
<sequence>MGASHTQCRKVRKTFERPLVAPPQKAKQRKRAGRARAFDTWKSVVRSLDRTGPETKDLMYRPQRAGAGTSSNDGGGLTPRPARSDGLDNVDGGPDAAFYIQLGVI</sequence>
<dbReference type="AlphaFoldDB" id="A0A560ECK0"/>
<comment type="caution">
    <text evidence="2">The sequence shown here is derived from an EMBL/GenBank/DDBJ whole genome shotgun (WGS) entry which is preliminary data.</text>
</comment>
<organism evidence="2 3">
    <name type="scientific">Bradyrhizobium stylosanthis</name>
    <dbReference type="NCBI Taxonomy" id="1803665"/>
    <lineage>
        <taxon>Bacteria</taxon>
        <taxon>Pseudomonadati</taxon>
        <taxon>Pseudomonadota</taxon>
        <taxon>Alphaproteobacteria</taxon>
        <taxon>Hyphomicrobiales</taxon>
        <taxon>Nitrobacteraceae</taxon>
        <taxon>Bradyrhizobium</taxon>
    </lineage>
</organism>
<evidence type="ECO:0000256" key="1">
    <source>
        <dbReference type="SAM" id="MobiDB-lite"/>
    </source>
</evidence>
<evidence type="ECO:0000313" key="3">
    <source>
        <dbReference type="Proteomes" id="UP000319949"/>
    </source>
</evidence>
<gene>
    <name evidence="2" type="ORF">FBZ96_101904</name>
</gene>
<reference evidence="2 3" key="1">
    <citation type="submission" date="2019-06" db="EMBL/GenBank/DDBJ databases">
        <title>Genomic Encyclopedia of Type Strains, Phase IV (KMG-V): Genome sequencing to study the core and pangenomes of soil and plant-associated prokaryotes.</title>
        <authorList>
            <person name="Whitman W."/>
        </authorList>
    </citation>
    <scope>NUCLEOTIDE SEQUENCE [LARGE SCALE GENOMIC DNA]</scope>
    <source>
        <strain evidence="2 3">BR 510</strain>
    </source>
</reference>
<dbReference type="EMBL" id="VITK01000001">
    <property type="protein sequence ID" value="TWB07088.1"/>
    <property type="molecule type" value="Genomic_DNA"/>
</dbReference>